<evidence type="ECO:0000313" key="3">
    <source>
        <dbReference type="EMBL" id="VYU33617.1"/>
    </source>
</evidence>
<dbReference type="Gene3D" id="3.30.420.40">
    <property type="match status" value="2"/>
</dbReference>
<proteinExistence type="predicted"/>
<gene>
    <name evidence="3" type="primary">parM</name>
    <name evidence="3" type="ORF">EMLFYP7_02031</name>
</gene>
<dbReference type="InterPro" id="IPR048345">
    <property type="entry name" value="ParM_C"/>
</dbReference>
<feature type="domain" description="Plasmid segregation protein ParM/StbA N-terminal" evidence="1">
    <location>
        <begin position="2"/>
        <end position="157"/>
    </location>
</feature>
<dbReference type="EMBL" id="CACRTZ010000016">
    <property type="protein sequence ID" value="VYU33617.1"/>
    <property type="molecule type" value="Genomic_DNA"/>
</dbReference>
<feature type="domain" description="Plasmid segregation protein ParM C-terminal" evidence="2">
    <location>
        <begin position="165"/>
        <end position="317"/>
    </location>
</feature>
<dbReference type="Pfam" id="PF06406">
    <property type="entry name" value="StbA_N"/>
    <property type="match status" value="1"/>
</dbReference>
<dbReference type="SUPFAM" id="SSF53067">
    <property type="entry name" value="Actin-like ATPase domain"/>
    <property type="match status" value="2"/>
</dbReference>
<dbReference type="InterPro" id="IPR056367">
    <property type="entry name" value="ASKHA_NBD_ParM_R1-like"/>
</dbReference>
<dbReference type="InterPro" id="IPR009440">
    <property type="entry name" value="ParM/StbA_N"/>
</dbReference>
<evidence type="ECO:0000259" key="1">
    <source>
        <dbReference type="Pfam" id="PF06406"/>
    </source>
</evidence>
<organism evidence="3">
    <name type="scientific">Phytobacter massiliensis</name>
    <dbReference type="NCBI Taxonomy" id="1485952"/>
    <lineage>
        <taxon>Bacteria</taxon>
        <taxon>Pseudomonadati</taxon>
        <taxon>Pseudomonadota</taxon>
        <taxon>Gammaproteobacteria</taxon>
        <taxon>Enterobacterales</taxon>
        <taxon>Enterobacteriaceae</taxon>
        <taxon>Phytobacter</taxon>
    </lineage>
</organism>
<name>A0A6N3E7D1_9ENTR</name>
<evidence type="ECO:0000259" key="2">
    <source>
        <dbReference type="Pfam" id="PF21523"/>
    </source>
</evidence>
<dbReference type="AlphaFoldDB" id="A0A6N3E7D1"/>
<reference evidence="3" key="1">
    <citation type="submission" date="2019-11" db="EMBL/GenBank/DDBJ databases">
        <authorList>
            <person name="Feng L."/>
        </authorList>
    </citation>
    <scope>NUCLEOTIDE SEQUENCE</scope>
    <source>
        <strain evidence="3">EMassiliensisLFYP7</strain>
    </source>
</reference>
<dbReference type="CDD" id="cd24022">
    <property type="entry name" value="ASKHA_NBD_ParM_R1-like"/>
    <property type="match status" value="1"/>
</dbReference>
<sequence>MMNVYCDDGSTNVKLAWFADGSLKTSISANSFRHGWKVADFGASAFNYQVGLLKYTWDSVSRDAVPTTNVEYQYGDMNLLAVHHALLNSGLAPQPVSLTVTLPLSEYYDQDCQKNEDNIERKRSNLLRELNINKRERFTITDVKVMPESLPAAFSRLARLKPGSSETSLIIDLGGTTLDAGIIVGQFDDISAVHGNPGVGVSVVTRAAQAALRAADSETSPLMADTVIRSRKDRAFLASIINDGDKIDYVTDKIEEAIATLGAQVIGELVRYRNVNRIFLVGGGAVLIEDAVRQAWPLSPERIEIIPDPQLALVREIALYHSEV</sequence>
<dbReference type="InterPro" id="IPR043129">
    <property type="entry name" value="ATPase_NBD"/>
</dbReference>
<accession>A0A6N3E7D1</accession>
<protein>
    <submittedName>
        <fullName evidence="3">Plasmid segregation protein ParM</fullName>
    </submittedName>
</protein>
<dbReference type="Pfam" id="PF21523">
    <property type="entry name" value="ParM_N"/>
    <property type="match status" value="1"/>
</dbReference>